<organism evidence="1 2">
    <name type="scientific">Brachionus plicatilis</name>
    <name type="common">Marine rotifer</name>
    <name type="synonym">Brachionus muelleri</name>
    <dbReference type="NCBI Taxonomy" id="10195"/>
    <lineage>
        <taxon>Eukaryota</taxon>
        <taxon>Metazoa</taxon>
        <taxon>Spiralia</taxon>
        <taxon>Gnathifera</taxon>
        <taxon>Rotifera</taxon>
        <taxon>Eurotatoria</taxon>
        <taxon>Monogononta</taxon>
        <taxon>Pseudotrocha</taxon>
        <taxon>Ploima</taxon>
        <taxon>Brachionidae</taxon>
        <taxon>Brachionus</taxon>
    </lineage>
</organism>
<keyword evidence="2" id="KW-1185">Reference proteome</keyword>
<evidence type="ECO:0000313" key="1">
    <source>
        <dbReference type="EMBL" id="RNA19411.1"/>
    </source>
</evidence>
<proteinExistence type="predicted"/>
<comment type="caution">
    <text evidence="1">The sequence shown here is derived from an EMBL/GenBank/DDBJ whole genome shotgun (WGS) entry which is preliminary data.</text>
</comment>
<name>A0A3M7R7M9_BRAPC</name>
<dbReference type="Proteomes" id="UP000276133">
    <property type="component" value="Unassembled WGS sequence"/>
</dbReference>
<evidence type="ECO:0000313" key="2">
    <source>
        <dbReference type="Proteomes" id="UP000276133"/>
    </source>
</evidence>
<dbReference type="AlphaFoldDB" id="A0A3M7R7M9"/>
<dbReference type="EMBL" id="REGN01004047">
    <property type="protein sequence ID" value="RNA19411.1"/>
    <property type="molecule type" value="Genomic_DNA"/>
</dbReference>
<protein>
    <submittedName>
        <fullName evidence="1">Uncharacterized protein</fullName>
    </submittedName>
</protein>
<sequence>MNAALVQDLKFISKIKKVKGALFFHEKGRSKTIKTKNFMFDELYLDTDKQIIPGIRKKSFLSSEENFMLFQGKLKFIIKYRKLYELISQFSKKKQTSYIIS</sequence>
<accession>A0A3M7R7M9</accession>
<gene>
    <name evidence="1" type="ORF">BpHYR1_012301</name>
</gene>
<reference evidence="1 2" key="1">
    <citation type="journal article" date="2018" name="Sci. Rep.">
        <title>Genomic signatures of local adaptation to the degree of environmental predictability in rotifers.</title>
        <authorList>
            <person name="Franch-Gras L."/>
            <person name="Hahn C."/>
            <person name="Garcia-Roger E.M."/>
            <person name="Carmona M.J."/>
            <person name="Serra M."/>
            <person name="Gomez A."/>
        </authorList>
    </citation>
    <scope>NUCLEOTIDE SEQUENCE [LARGE SCALE GENOMIC DNA]</scope>
    <source>
        <strain evidence="1">HYR1</strain>
    </source>
</reference>